<comment type="similarity">
    <text evidence="2">Belongs to the ABC transporter superfamily.</text>
</comment>
<keyword evidence="8" id="KW-0472">Membrane</keyword>
<dbReference type="GO" id="GO:0005524">
    <property type="term" value="F:ATP binding"/>
    <property type="evidence" value="ECO:0007669"/>
    <property type="project" value="UniProtKB-KW"/>
</dbReference>
<keyword evidence="7" id="KW-1278">Translocase</keyword>
<keyword evidence="5" id="KW-0547">Nucleotide-binding</keyword>
<dbReference type="Proteomes" id="UP000238916">
    <property type="component" value="Unassembled WGS sequence"/>
</dbReference>
<dbReference type="GO" id="GO:0043190">
    <property type="term" value="C:ATP-binding cassette (ABC) transporter complex"/>
    <property type="evidence" value="ECO:0007669"/>
    <property type="project" value="TreeGrafter"/>
</dbReference>
<keyword evidence="10" id="KW-0378">Hydrolase</keyword>
<dbReference type="PROSITE" id="PS50893">
    <property type="entry name" value="ABC_TRANSPORTER_2"/>
    <property type="match status" value="1"/>
</dbReference>
<dbReference type="AlphaFoldDB" id="A0A2U3L0Y8"/>
<accession>A0A2U3L0Y8</accession>
<sequence>MGRNTRDKNYRDQLWKKVGLVFQFPEQQLFEATVFDELAYGLRNMGLNKQEIDTRVNEALENVGLDPEQLRTSSPFCLSGGMMRRVAVASILAMKQEILVLDEPTAGLDPEGSAHILQTIKKYQQENKVTVVLVSHCINELILLADRLVVLDNGKVGAWGSTRDVLAQDDLQHYDRLFPDYIRILFDLKKHGWKINTGMLTVEEAANELGRVLKGGG</sequence>
<evidence type="ECO:0000256" key="8">
    <source>
        <dbReference type="ARBA" id="ARBA00023136"/>
    </source>
</evidence>
<evidence type="ECO:0000256" key="7">
    <source>
        <dbReference type="ARBA" id="ARBA00022967"/>
    </source>
</evidence>
<evidence type="ECO:0000313" key="10">
    <source>
        <dbReference type="EMBL" id="SPF45604.1"/>
    </source>
</evidence>
<dbReference type="Pfam" id="PF00005">
    <property type="entry name" value="ABC_tran"/>
    <property type="match status" value="1"/>
</dbReference>
<dbReference type="InterPro" id="IPR003439">
    <property type="entry name" value="ABC_transporter-like_ATP-bd"/>
</dbReference>
<comment type="subcellular location">
    <subcellularLocation>
        <location evidence="1">Cell membrane</location>
        <topology evidence="1">Peripheral membrane protein</topology>
    </subcellularLocation>
</comment>
<evidence type="ECO:0000259" key="9">
    <source>
        <dbReference type="PROSITE" id="PS50893"/>
    </source>
</evidence>
<keyword evidence="6 10" id="KW-0067">ATP-binding</keyword>
<dbReference type="GO" id="GO:0016887">
    <property type="term" value="F:ATP hydrolysis activity"/>
    <property type="evidence" value="ECO:0007669"/>
    <property type="project" value="InterPro"/>
</dbReference>
<dbReference type="InterPro" id="IPR015856">
    <property type="entry name" value="ABC_transpr_CbiO/EcfA_su"/>
</dbReference>
<dbReference type="PANTHER" id="PTHR43553:SF27">
    <property type="entry name" value="ENERGY-COUPLING FACTOR TRANSPORTER ATP-BINDING PROTEIN ECFA2"/>
    <property type="match status" value="1"/>
</dbReference>
<proteinExistence type="inferred from homology"/>
<reference evidence="11" key="1">
    <citation type="submission" date="2018-02" db="EMBL/GenBank/DDBJ databases">
        <authorList>
            <person name="Hausmann B."/>
        </authorList>
    </citation>
    <scope>NUCLEOTIDE SEQUENCE [LARGE SCALE GENOMIC DNA]</scope>
    <source>
        <strain evidence="11">Peat soil MAG SbF1</strain>
    </source>
</reference>
<dbReference type="PANTHER" id="PTHR43553">
    <property type="entry name" value="HEAVY METAL TRANSPORTER"/>
    <property type="match status" value="1"/>
</dbReference>
<evidence type="ECO:0000256" key="4">
    <source>
        <dbReference type="ARBA" id="ARBA00022475"/>
    </source>
</evidence>
<feature type="domain" description="ABC transporter" evidence="9">
    <location>
        <begin position="5"/>
        <end position="178"/>
    </location>
</feature>
<dbReference type="InterPro" id="IPR050095">
    <property type="entry name" value="ECF_ABC_transporter_ATP-bd"/>
</dbReference>
<evidence type="ECO:0000256" key="5">
    <source>
        <dbReference type="ARBA" id="ARBA00022741"/>
    </source>
</evidence>
<evidence type="ECO:0000256" key="1">
    <source>
        <dbReference type="ARBA" id="ARBA00004202"/>
    </source>
</evidence>
<dbReference type="Gene3D" id="3.40.50.300">
    <property type="entry name" value="P-loop containing nucleotide triphosphate hydrolases"/>
    <property type="match status" value="1"/>
</dbReference>
<gene>
    <name evidence="10" type="primary">ecfA2_b</name>
    <name evidence="10" type="ORF">SBF1_3350009</name>
</gene>
<evidence type="ECO:0000256" key="2">
    <source>
        <dbReference type="ARBA" id="ARBA00005417"/>
    </source>
</evidence>
<evidence type="ECO:0000313" key="11">
    <source>
        <dbReference type="Proteomes" id="UP000238916"/>
    </source>
</evidence>
<dbReference type="GO" id="GO:0042626">
    <property type="term" value="F:ATPase-coupled transmembrane transporter activity"/>
    <property type="evidence" value="ECO:0007669"/>
    <property type="project" value="TreeGrafter"/>
</dbReference>
<dbReference type="InterPro" id="IPR027417">
    <property type="entry name" value="P-loop_NTPase"/>
</dbReference>
<dbReference type="EMBL" id="OMOF01000263">
    <property type="protein sequence ID" value="SPF45604.1"/>
    <property type="molecule type" value="Genomic_DNA"/>
</dbReference>
<dbReference type="EC" id="3.6.3.-" evidence="10"/>
<evidence type="ECO:0000256" key="6">
    <source>
        <dbReference type="ARBA" id="ARBA00022840"/>
    </source>
</evidence>
<organism evidence="10 11">
    <name type="scientific">Candidatus Desulfosporosinus infrequens</name>
    <dbReference type="NCBI Taxonomy" id="2043169"/>
    <lineage>
        <taxon>Bacteria</taxon>
        <taxon>Bacillati</taxon>
        <taxon>Bacillota</taxon>
        <taxon>Clostridia</taxon>
        <taxon>Eubacteriales</taxon>
        <taxon>Desulfitobacteriaceae</taxon>
        <taxon>Desulfosporosinus</taxon>
    </lineage>
</organism>
<protein>
    <submittedName>
        <fullName evidence="10">Energy-coupling factor transporter ATP-binding protein EcfA2</fullName>
        <ecNumber evidence="10">3.6.3.-</ecNumber>
    </submittedName>
</protein>
<dbReference type="SUPFAM" id="SSF52540">
    <property type="entry name" value="P-loop containing nucleoside triphosphate hydrolases"/>
    <property type="match status" value="1"/>
</dbReference>
<keyword evidence="4" id="KW-1003">Cell membrane</keyword>
<keyword evidence="3" id="KW-0813">Transport</keyword>
<dbReference type="PROSITE" id="PS00211">
    <property type="entry name" value="ABC_TRANSPORTER_1"/>
    <property type="match status" value="1"/>
</dbReference>
<evidence type="ECO:0000256" key="3">
    <source>
        <dbReference type="ARBA" id="ARBA00022448"/>
    </source>
</evidence>
<name>A0A2U3L0Y8_9FIRM</name>
<dbReference type="CDD" id="cd03225">
    <property type="entry name" value="ABC_cobalt_CbiO_domain1"/>
    <property type="match status" value="1"/>
</dbReference>
<dbReference type="InterPro" id="IPR017871">
    <property type="entry name" value="ABC_transporter-like_CS"/>
</dbReference>